<evidence type="ECO:0000313" key="6">
    <source>
        <dbReference type="Proteomes" id="UP000831485"/>
    </source>
</evidence>
<dbReference type="Proteomes" id="UP000831485">
    <property type="component" value="Chromosome"/>
</dbReference>
<evidence type="ECO:0000313" key="4">
    <source>
        <dbReference type="EMBL" id="UPU37026.1"/>
    </source>
</evidence>
<dbReference type="PANTHER" id="PTHR43384">
    <property type="entry name" value="SEPTUM SITE-DETERMINING PROTEIN MIND HOMOLOG, CHLOROPLASTIC-RELATED"/>
    <property type="match status" value="1"/>
</dbReference>
<reference evidence="5" key="1">
    <citation type="submission" date="2020-06" db="EMBL/GenBank/DDBJ databases">
        <title>Draft genomic sequecing of Geomonas sp. Red736.</title>
        <authorList>
            <person name="Itoh H."/>
            <person name="Xu Z.X."/>
            <person name="Ushijima N."/>
            <person name="Masuda Y."/>
            <person name="Shiratori Y."/>
            <person name="Senoo K."/>
        </authorList>
    </citation>
    <scope>NUCLEOTIDE SEQUENCE [LARGE SCALE GENOMIC DNA]</scope>
    <source>
        <strain evidence="5">Red736</strain>
    </source>
</reference>
<reference evidence="4" key="3">
    <citation type="submission" date="2022-04" db="EMBL/GenBank/DDBJ databases">
        <authorList>
            <person name="Liu G."/>
        </authorList>
    </citation>
    <scope>NUCLEOTIDE SEQUENCE</scope>
    <source>
        <strain evidence="4">RG22</strain>
    </source>
</reference>
<organism evidence="3 5">
    <name type="scientific">Geomonas paludis</name>
    <dbReference type="NCBI Taxonomy" id="2740185"/>
    <lineage>
        <taxon>Bacteria</taxon>
        <taxon>Pseudomonadati</taxon>
        <taxon>Thermodesulfobacteriota</taxon>
        <taxon>Desulfuromonadia</taxon>
        <taxon>Geobacterales</taxon>
        <taxon>Geobacteraceae</taxon>
        <taxon>Geomonas</taxon>
    </lineage>
</organism>
<feature type="domain" description="Response regulatory" evidence="2">
    <location>
        <begin position="6"/>
        <end position="121"/>
    </location>
</feature>
<evidence type="ECO:0000256" key="1">
    <source>
        <dbReference type="PROSITE-ProRule" id="PRU00169"/>
    </source>
</evidence>
<comment type="caution">
    <text evidence="1">Lacks conserved residue(s) required for the propagation of feature annotation.</text>
</comment>
<dbReference type="InterPro" id="IPR001789">
    <property type="entry name" value="Sig_transdc_resp-reg_receiver"/>
</dbReference>
<evidence type="ECO:0000313" key="3">
    <source>
        <dbReference type="EMBL" id="GFO64880.1"/>
    </source>
</evidence>
<dbReference type="GO" id="GO:0051782">
    <property type="term" value="P:negative regulation of cell division"/>
    <property type="evidence" value="ECO:0007669"/>
    <property type="project" value="TreeGrafter"/>
</dbReference>
<dbReference type="PROSITE" id="PS50110">
    <property type="entry name" value="RESPONSE_REGULATORY"/>
    <property type="match status" value="1"/>
</dbReference>
<dbReference type="EMBL" id="CP096574">
    <property type="protein sequence ID" value="UPU37026.1"/>
    <property type="molecule type" value="Genomic_DNA"/>
</dbReference>
<dbReference type="GO" id="GO:0000160">
    <property type="term" value="P:phosphorelay signal transduction system"/>
    <property type="evidence" value="ECO:0007669"/>
    <property type="project" value="InterPro"/>
</dbReference>
<dbReference type="Pfam" id="PF13614">
    <property type="entry name" value="AAA_31"/>
    <property type="match status" value="1"/>
</dbReference>
<dbReference type="InterPro" id="IPR011006">
    <property type="entry name" value="CheY-like_superfamily"/>
</dbReference>
<dbReference type="GO" id="GO:0009898">
    <property type="term" value="C:cytoplasmic side of plasma membrane"/>
    <property type="evidence" value="ECO:0007669"/>
    <property type="project" value="TreeGrafter"/>
</dbReference>
<dbReference type="InterPro" id="IPR025669">
    <property type="entry name" value="AAA_dom"/>
</dbReference>
<name>A0A6V8MXS3_9BACT</name>
<protein>
    <submittedName>
        <fullName evidence="4">AAA family ATPase</fullName>
    </submittedName>
</protein>
<dbReference type="InterPro" id="IPR027417">
    <property type="entry name" value="P-loop_NTPase"/>
</dbReference>
<proteinExistence type="predicted"/>
<dbReference type="RefSeq" id="WP_183348391.1">
    <property type="nucleotide sequence ID" value="NZ_BLXY01000005.1"/>
</dbReference>
<dbReference type="AlphaFoldDB" id="A0A6V8MXS3"/>
<dbReference type="InterPro" id="IPR050625">
    <property type="entry name" value="ParA/MinD_ATPase"/>
</dbReference>
<dbReference type="GO" id="GO:0005524">
    <property type="term" value="F:ATP binding"/>
    <property type="evidence" value="ECO:0007669"/>
    <property type="project" value="TreeGrafter"/>
</dbReference>
<dbReference type="SUPFAM" id="SSF52172">
    <property type="entry name" value="CheY-like"/>
    <property type="match status" value="1"/>
</dbReference>
<dbReference type="Gene3D" id="3.40.50.2300">
    <property type="match status" value="1"/>
</dbReference>
<dbReference type="EMBL" id="BLXY01000005">
    <property type="protein sequence ID" value="GFO64880.1"/>
    <property type="molecule type" value="Genomic_DNA"/>
</dbReference>
<keyword evidence="6" id="KW-1185">Reference proteome</keyword>
<reference evidence="3" key="2">
    <citation type="journal article" date="2021" name="Int. J. Syst. Evol. Microbiol.">
        <title>Geomonas silvestris sp. nov., Geomonas paludis sp. nov. and Geomonas limicola sp. nov., isolated from terrestrial environments, and emended description of the genus Geomonas.</title>
        <authorList>
            <person name="Itoh H."/>
            <person name="Xu Z."/>
            <person name="Masuda Y."/>
            <person name="Ushijima N."/>
            <person name="Hayakawa C."/>
            <person name="Shiratori Y."/>
            <person name="Senoo K."/>
        </authorList>
    </citation>
    <scope>NUCLEOTIDE SEQUENCE</scope>
    <source>
        <strain evidence="3">Red736</strain>
    </source>
</reference>
<dbReference type="PANTHER" id="PTHR43384:SF13">
    <property type="entry name" value="SLR0110 PROTEIN"/>
    <property type="match status" value="1"/>
</dbReference>
<dbReference type="SUPFAM" id="SSF52540">
    <property type="entry name" value="P-loop containing nucleoside triphosphate hydrolases"/>
    <property type="match status" value="1"/>
</dbReference>
<dbReference type="GO" id="GO:0005829">
    <property type="term" value="C:cytosol"/>
    <property type="evidence" value="ECO:0007669"/>
    <property type="project" value="TreeGrafter"/>
</dbReference>
<sequence length="374" mass="40259">MTSQFSIAIIDEDKLSRDALLSSLKPYADSITLAGSIEHVSHPSSLQKGAPNVVFLGVARVEQGIKDIRTITAQFPRASVIACSSEKNVEGFLALMRAGAVEYLLRPIGPEELNLSLQKVSRLIFAATAEEPAPSGKILAVYNPVGGMGTTTVAVNLAAALAAEGAKVALVDLNLEAGDVNTFLNLNPAYTLSSVTTNIDRLDADFLMSVMTRHASGPYILTEPLEVDEAVSITPDQIQRMLELLKKMFTYVVVDCAGLLAGCNLTILDSADLILFNTTLSLPGLKNTKRYLLALANRGHDRDRVKLVINRYLPKSDIQLKDAEKVLGVPVYQAIPNNYADVVSSVNKGMPVVHLLPKSPVTKAILGLAERVKR</sequence>
<evidence type="ECO:0000259" key="2">
    <source>
        <dbReference type="PROSITE" id="PS50110"/>
    </source>
</evidence>
<dbReference type="Proteomes" id="UP000568888">
    <property type="component" value="Unassembled WGS sequence"/>
</dbReference>
<dbReference type="Gene3D" id="3.40.50.300">
    <property type="entry name" value="P-loop containing nucleotide triphosphate hydrolases"/>
    <property type="match status" value="1"/>
</dbReference>
<accession>A0A6V8MXS3</accession>
<dbReference type="GO" id="GO:0016887">
    <property type="term" value="F:ATP hydrolysis activity"/>
    <property type="evidence" value="ECO:0007669"/>
    <property type="project" value="TreeGrafter"/>
</dbReference>
<gene>
    <name evidence="3" type="ORF">GMPD_27990</name>
    <name evidence="4" type="ORF">M1B72_04785</name>
</gene>
<evidence type="ECO:0000313" key="5">
    <source>
        <dbReference type="Proteomes" id="UP000568888"/>
    </source>
</evidence>